<feature type="transmembrane region" description="Helical" evidence="1">
    <location>
        <begin position="111"/>
        <end position="129"/>
    </location>
</feature>
<dbReference type="AlphaFoldDB" id="A0A0F9PAK3"/>
<feature type="transmembrane region" description="Helical" evidence="1">
    <location>
        <begin position="51"/>
        <end position="73"/>
    </location>
</feature>
<protein>
    <submittedName>
        <fullName evidence="2">Uncharacterized protein</fullName>
    </submittedName>
</protein>
<proteinExistence type="predicted"/>
<feature type="transmembrane region" description="Helical" evidence="1">
    <location>
        <begin position="79"/>
        <end position="99"/>
    </location>
</feature>
<reference evidence="2" key="1">
    <citation type="journal article" date="2015" name="Nature">
        <title>Complex archaea that bridge the gap between prokaryotes and eukaryotes.</title>
        <authorList>
            <person name="Spang A."/>
            <person name="Saw J.H."/>
            <person name="Jorgensen S.L."/>
            <person name="Zaremba-Niedzwiedzka K."/>
            <person name="Martijn J."/>
            <person name="Lind A.E."/>
            <person name="van Eijk R."/>
            <person name="Schleper C."/>
            <person name="Guy L."/>
            <person name="Ettema T.J."/>
        </authorList>
    </citation>
    <scope>NUCLEOTIDE SEQUENCE</scope>
</reference>
<dbReference type="InterPro" id="IPR021306">
    <property type="entry name" value="DUF2878"/>
</dbReference>
<keyword evidence="1" id="KW-0472">Membrane</keyword>
<organism evidence="2">
    <name type="scientific">marine sediment metagenome</name>
    <dbReference type="NCBI Taxonomy" id="412755"/>
    <lineage>
        <taxon>unclassified sequences</taxon>
        <taxon>metagenomes</taxon>
        <taxon>ecological metagenomes</taxon>
    </lineage>
</organism>
<keyword evidence="1" id="KW-1133">Transmembrane helix</keyword>
<keyword evidence="1" id="KW-0812">Transmembrane</keyword>
<comment type="caution">
    <text evidence="2">The sequence shown here is derived from an EMBL/GenBank/DDBJ whole genome shotgun (WGS) entry which is preliminary data.</text>
</comment>
<sequence length="173" mass="19521">MANILNFVAFQLVWFIAIFSAASNKSFLAIPAVLFFAVVQIFYSRCKLTDLTLVLIGFVIGMTIDSIWLNLHWIDYSDIYFSSVAPLWIGCLWINFMLTLNHSMSWLNHRLLWLSVLSLIAAPLSYYAGARAGAIILNEPLLALIAVALSWAIWIPVAMHIANRLRNKEESTS</sequence>
<evidence type="ECO:0000313" key="2">
    <source>
        <dbReference type="EMBL" id="KKN21552.1"/>
    </source>
</evidence>
<dbReference type="EMBL" id="LAZR01003138">
    <property type="protein sequence ID" value="KKN21552.1"/>
    <property type="molecule type" value="Genomic_DNA"/>
</dbReference>
<name>A0A0F9PAK3_9ZZZZ</name>
<dbReference type="Pfam" id="PF11086">
    <property type="entry name" value="DUF2878"/>
    <property type="match status" value="1"/>
</dbReference>
<accession>A0A0F9PAK3</accession>
<gene>
    <name evidence="2" type="ORF">LCGC14_0924170</name>
</gene>
<feature type="transmembrane region" description="Helical" evidence="1">
    <location>
        <begin position="141"/>
        <end position="162"/>
    </location>
</feature>
<evidence type="ECO:0000256" key="1">
    <source>
        <dbReference type="SAM" id="Phobius"/>
    </source>
</evidence>
<feature type="transmembrane region" description="Helical" evidence="1">
    <location>
        <begin position="12"/>
        <end position="39"/>
    </location>
</feature>